<dbReference type="GO" id="GO:0004672">
    <property type="term" value="F:protein kinase activity"/>
    <property type="evidence" value="ECO:0007669"/>
    <property type="project" value="InterPro"/>
</dbReference>
<dbReference type="Pfam" id="PF08263">
    <property type="entry name" value="LRRNT_2"/>
    <property type="match status" value="1"/>
</dbReference>
<dbReference type="FunFam" id="1.10.510.10:FF:000480">
    <property type="entry name" value="Pollen receptor-like kinase 1"/>
    <property type="match status" value="1"/>
</dbReference>
<dbReference type="SUPFAM" id="SSF52058">
    <property type="entry name" value="L domain-like"/>
    <property type="match status" value="1"/>
</dbReference>
<keyword evidence="13" id="KW-0808">Transferase</keyword>
<dbReference type="InterPro" id="IPR032675">
    <property type="entry name" value="LRR_dom_sf"/>
</dbReference>
<dbReference type="InterPro" id="IPR046959">
    <property type="entry name" value="PRK1-6/SRF4-like"/>
</dbReference>
<keyword evidence="9" id="KW-0675">Receptor</keyword>
<evidence type="ECO:0000313" key="14">
    <source>
        <dbReference type="Proteomes" id="UP000238479"/>
    </source>
</evidence>
<evidence type="ECO:0000256" key="1">
    <source>
        <dbReference type="ARBA" id="ARBA00004167"/>
    </source>
</evidence>
<keyword evidence="4 10" id="KW-0812">Transmembrane</keyword>
<keyword evidence="5 11" id="KW-0732">Signal</keyword>
<dbReference type="OrthoDB" id="418615at2759"/>
<dbReference type="PROSITE" id="PS50011">
    <property type="entry name" value="PROTEIN_KINASE_DOM"/>
    <property type="match status" value="1"/>
</dbReference>
<evidence type="ECO:0000256" key="11">
    <source>
        <dbReference type="SAM" id="SignalP"/>
    </source>
</evidence>
<keyword evidence="2" id="KW-0597">Phosphoprotein</keyword>
<dbReference type="InterPro" id="IPR013210">
    <property type="entry name" value="LRR_N_plant-typ"/>
</dbReference>
<evidence type="ECO:0000256" key="9">
    <source>
        <dbReference type="ARBA" id="ARBA00023170"/>
    </source>
</evidence>
<keyword evidence="8 10" id="KW-0472">Membrane</keyword>
<gene>
    <name evidence="13" type="ORF">RchiOBHm_Chr6g0305321</name>
</gene>
<dbReference type="PANTHER" id="PTHR48007">
    <property type="entry name" value="LEUCINE-RICH REPEAT RECEPTOR-LIKE PROTEIN KINASE PXC1"/>
    <property type="match status" value="1"/>
</dbReference>
<feature type="transmembrane region" description="Helical" evidence="10">
    <location>
        <begin position="239"/>
        <end position="260"/>
    </location>
</feature>
<dbReference type="Gramene" id="PRQ27438">
    <property type="protein sequence ID" value="PRQ27438"/>
    <property type="gene ID" value="RchiOBHm_Chr6g0305321"/>
</dbReference>
<name>A0A2P6PZS5_ROSCH</name>
<dbReference type="AlphaFoldDB" id="A0A2P6PZS5"/>
<dbReference type="SUPFAM" id="SSF56112">
    <property type="entry name" value="Protein kinase-like (PK-like)"/>
    <property type="match status" value="1"/>
</dbReference>
<evidence type="ECO:0000256" key="5">
    <source>
        <dbReference type="ARBA" id="ARBA00022729"/>
    </source>
</evidence>
<dbReference type="InterPro" id="IPR000719">
    <property type="entry name" value="Prot_kinase_dom"/>
</dbReference>
<keyword evidence="3" id="KW-0433">Leucine-rich repeat</keyword>
<sequence>MAHNKAAYDHWLIMLCVLVFASSSCSATEGDTLIKFRTSLSDTSALDNWNSSTKPCNGSTSHWAGVLCNGGRVFGLQLQNMGLTGLIDIDTLSELPALKTISFMNNGFGGPLPDVKRLSLISVYLSQNQFSGDIPDNAFSGMGDTLKKVYLAKNGFTGKIPSSLVDLPKLIELDLGDNQFSGKIPNFQPRNWSLLNLANNRLDGRIPASLSNLDAADFQGNKGLCGPPLGKCKSPKKRLLVIIAIIVISVALLLCVFWIITLIRRSRARRTCQAQSAQQEKPQMKPVARKTLGVLEAQLPDLPVEDDEYKKAEKGGELHFVRKDRERFEVQELLRAPAEVLGSGSFGSSYKAGLMSGSMVVKRFRDMNRVGRDDFYDHMSRIGRLSHPNLLPLVAFYYMKEEKLLVHDFALNGSLASHLHAKRAPGQPGLDWPTRLMIIKGVARGLGYLYKEFPGLPVPHGHLKSSNVLLDHNLNPVLAEYALIPVINKDHAHKFMVAYKSPEYSQTGRTSKKTDVWSLGILIFEMLTGKFPANYLQQGKRANADLASWVNSVVREEWTGEVFDKDMKGTKNGEGEMLKLLKIGMCCCESSVEGRWDWREAVDKIEELQERDSEDEDYSSYASDGDVYSSRAVTDDDFSFSVAA</sequence>
<protein>
    <recommendedName>
        <fullName evidence="12">Protein kinase domain-containing protein</fullName>
    </recommendedName>
</protein>
<organism evidence="13 14">
    <name type="scientific">Rosa chinensis</name>
    <name type="common">China rose</name>
    <dbReference type="NCBI Taxonomy" id="74649"/>
    <lineage>
        <taxon>Eukaryota</taxon>
        <taxon>Viridiplantae</taxon>
        <taxon>Streptophyta</taxon>
        <taxon>Embryophyta</taxon>
        <taxon>Tracheophyta</taxon>
        <taxon>Spermatophyta</taxon>
        <taxon>Magnoliopsida</taxon>
        <taxon>eudicotyledons</taxon>
        <taxon>Gunneridae</taxon>
        <taxon>Pentapetalae</taxon>
        <taxon>rosids</taxon>
        <taxon>fabids</taxon>
        <taxon>Rosales</taxon>
        <taxon>Rosaceae</taxon>
        <taxon>Rosoideae</taxon>
        <taxon>Rosoideae incertae sedis</taxon>
        <taxon>Rosa</taxon>
    </lineage>
</organism>
<keyword evidence="14" id="KW-1185">Reference proteome</keyword>
<keyword evidence="7 10" id="KW-1133">Transmembrane helix</keyword>
<dbReference type="Pfam" id="PF00560">
    <property type="entry name" value="LRR_1"/>
    <property type="match status" value="2"/>
</dbReference>
<dbReference type="PANTHER" id="PTHR48007:SF67">
    <property type="entry name" value="POLLEN RECEPTOR-LIKE KINASE 1"/>
    <property type="match status" value="1"/>
</dbReference>
<evidence type="ECO:0000313" key="13">
    <source>
        <dbReference type="EMBL" id="PRQ27438.1"/>
    </source>
</evidence>
<feature type="chain" id="PRO_5015127617" description="Protein kinase domain-containing protein" evidence="11">
    <location>
        <begin position="28"/>
        <end position="644"/>
    </location>
</feature>
<dbReference type="Gene3D" id="3.80.10.10">
    <property type="entry name" value="Ribonuclease Inhibitor"/>
    <property type="match status" value="2"/>
</dbReference>
<dbReference type="Gene3D" id="1.10.510.10">
    <property type="entry name" value="Transferase(Phosphotransferase) domain 1"/>
    <property type="match status" value="1"/>
</dbReference>
<comment type="caution">
    <text evidence="13">The sequence shown here is derived from an EMBL/GenBank/DDBJ whole genome shotgun (WGS) entry which is preliminary data.</text>
</comment>
<dbReference type="OMA" id="CCESSVE"/>
<dbReference type="GO" id="GO:0016020">
    <property type="term" value="C:membrane"/>
    <property type="evidence" value="ECO:0007669"/>
    <property type="project" value="UniProtKB-SubCell"/>
</dbReference>
<dbReference type="Proteomes" id="UP000238479">
    <property type="component" value="Chromosome 6"/>
</dbReference>
<evidence type="ECO:0000256" key="10">
    <source>
        <dbReference type="SAM" id="Phobius"/>
    </source>
</evidence>
<dbReference type="Pfam" id="PF07714">
    <property type="entry name" value="PK_Tyr_Ser-Thr"/>
    <property type="match status" value="1"/>
</dbReference>
<reference evidence="13 14" key="1">
    <citation type="journal article" date="2018" name="Nat. Genet.">
        <title>The Rosa genome provides new insights in the design of modern roses.</title>
        <authorList>
            <person name="Bendahmane M."/>
        </authorList>
    </citation>
    <scope>NUCLEOTIDE SEQUENCE [LARGE SCALE GENOMIC DNA]</scope>
    <source>
        <strain evidence="14">cv. Old Blush</strain>
    </source>
</reference>
<evidence type="ECO:0000256" key="4">
    <source>
        <dbReference type="ARBA" id="ARBA00022692"/>
    </source>
</evidence>
<dbReference type="InterPro" id="IPR001611">
    <property type="entry name" value="Leu-rich_rpt"/>
</dbReference>
<evidence type="ECO:0000256" key="8">
    <source>
        <dbReference type="ARBA" id="ARBA00023136"/>
    </source>
</evidence>
<dbReference type="EMBL" id="PDCK01000044">
    <property type="protein sequence ID" value="PRQ27438.1"/>
    <property type="molecule type" value="Genomic_DNA"/>
</dbReference>
<dbReference type="Gene3D" id="3.30.200.20">
    <property type="entry name" value="Phosphorylase Kinase, domain 1"/>
    <property type="match status" value="1"/>
</dbReference>
<comment type="subcellular location">
    <subcellularLocation>
        <location evidence="1">Membrane</location>
        <topology evidence="1">Single-pass membrane protein</topology>
    </subcellularLocation>
</comment>
<dbReference type="PROSITE" id="PS51257">
    <property type="entry name" value="PROKAR_LIPOPROTEIN"/>
    <property type="match status" value="1"/>
</dbReference>
<proteinExistence type="predicted"/>
<dbReference type="InterPro" id="IPR011009">
    <property type="entry name" value="Kinase-like_dom_sf"/>
</dbReference>
<keyword evidence="6" id="KW-0677">Repeat</keyword>
<evidence type="ECO:0000256" key="7">
    <source>
        <dbReference type="ARBA" id="ARBA00022989"/>
    </source>
</evidence>
<dbReference type="InterPro" id="IPR001245">
    <property type="entry name" value="Ser-Thr/Tyr_kinase_cat_dom"/>
</dbReference>
<accession>A0A2P6PZS5</accession>
<feature type="domain" description="Protein kinase" evidence="12">
    <location>
        <begin position="335"/>
        <end position="644"/>
    </location>
</feature>
<evidence type="ECO:0000256" key="6">
    <source>
        <dbReference type="ARBA" id="ARBA00022737"/>
    </source>
</evidence>
<evidence type="ECO:0000256" key="3">
    <source>
        <dbReference type="ARBA" id="ARBA00022614"/>
    </source>
</evidence>
<evidence type="ECO:0000259" key="12">
    <source>
        <dbReference type="PROSITE" id="PS50011"/>
    </source>
</evidence>
<evidence type="ECO:0000256" key="2">
    <source>
        <dbReference type="ARBA" id="ARBA00022553"/>
    </source>
</evidence>
<dbReference type="GO" id="GO:0005524">
    <property type="term" value="F:ATP binding"/>
    <property type="evidence" value="ECO:0007669"/>
    <property type="project" value="InterPro"/>
</dbReference>
<feature type="signal peptide" evidence="11">
    <location>
        <begin position="1"/>
        <end position="27"/>
    </location>
</feature>